<comment type="subunit">
    <text evidence="5">Homodimer.</text>
</comment>
<dbReference type="EC" id="4.2.1.10" evidence="5"/>
<comment type="caution">
    <text evidence="5">Lacks conserved residue(s) required for the propagation of feature annotation.</text>
</comment>
<dbReference type="InterPro" id="IPR001381">
    <property type="entry name" value="DHquinase_I"/>
</dbReference>
<feature type="binding site" evidence="5">
    <location>
        <position position="202"/>
    </location>
    <ligand>
        <name>3-dehydroquinate</name>
        <dbReference type="ChEBI" id="CHEBI:32364"/>
    </ligand>
</feature>
<reference evidence="7 9" key="2">
    <citation type="submission" date="2016-09" db="EMBL/GenBank/DDBJ databases">
        <authorList>
            <consortium name="Pathogen Informatics"/>
        </authorList>
    </citation>
    <scope>NUCLEOTIDE SEQUENCE [LARGE SCALE GENOMIC DNA]</scope>
    <source>
        <strain evidence="7 9">82B</strain>
    </source>
</reference>
<evidence type="ECO:0000256" key="5">
    <source>
        <dbReference type="HAMAP-Rule" id="MF_00214"/>
    </source>
</evidence>
<evidence type="ECO:0000256" key="3">
    <source>
        <dbReference type="ARBA" id="ARBA00023239"/>
    </source>
</evidence>
<dbReference type="PANTHER" id="PTHR43699">
    <property type="entry name" value="3-DEHYDROQUINATE DEHYDRATASE"/>
    <property type="match status" value="1"/>
</dbReference>
<name>A0A1D4PM42_9STAP</name>
<dbReference type="UniPathway" id="UPA00053">
    <property type="reaction ID" value="UER00086"/>
</dbReference>
<dbReference type="OrthoDB" id="9813659at2"/>
<evidence type="ECO:0000313" key="8">
    <source>
        <dbReference type="Proteomes" id="UP000095412"/>
    </source>
</evidence>
<feature type="binding site" evidence="5">
    <location>
        <begin position="35"/>
        <end position="37"/>
    </location>
    <ligand>
        <name>3-dehydroquinate</name>
        <dbReference type="ChEBI" id="CHEBI:32364"/>
    </ligand>
</feature>
<comment type="similarity">
    <text evidence="5">Belongs to the type-I 3-dehydroquinase family.</text>
</comment>
<evidence type="ECO:0000313" key="9">
    <source>
        <dbReference type="Proteomes" id="UP000095768"/>
    </source>
</evidence>
<dbReference type="Pfam" id="PF01487">
    <property type="entry name" value="DHquinase_I"/>
    <property type="match status" value="1"/>
</dbReference>
<sequence>MSNVNIAVTIAPENELSQSTMTALVQYQDAIDIIELRIDQWDKCDVSHVAKVVQNIHKLNLNKRMLVTYRTHEQGGEGRFDEKAYLHVLTEIAKLEGIDMLDIEFEPTRSTDAIQTLIDVAQAHHKQVVLSHHNFKETPKLEALKHLYYKMNQLAPDYLKVAVMPHDKQDVLNLLHAMSDAADEVPQQVVGIAMSKIGLVSRTAQGLFGGTITYGCLDEPKAPGQIHVAELKKQLELYA</sequence>
<dbReference type="CDD" id="cd00502">
    <property type="entry name" value="DHQase_I"/>
    <property type="match status" value="1"/>
</dbReference>
<comment type="function">
    <text evidence="5">Involved in the third step of the chorismate pathway, which leads to the biosynthesis of aromatic amino acids. Catalyzes the cis-dehydration of 3-dehydroquinate (DHQ) and introduces the first double bond of the aromatic ring to yield 3-dehydroshikimate.</text>
</comment>
<gene>
    <name evidence="5 7" type="primary">aroD</name>
    <name evidence="7" type="ORF">SAMEA2297795_02215</name>
    <name evidence="6" type="ORF">SAMEA2297796_01998</name>
</gene>
<dbReference type="GO" id="GO:0046279">
    <property type="term" value="P:3,4-dihydroxybenzoate biosynthetic process"/>
    <property type="evidence" value="ECO:0007669"/>
    <property type="project" value="UniProtKB-ARBA"/>
</dbReference>
<protein>
    <recommendedName>
        <fullName evidence="5">3-dehydroquinate dehydratase</fullName>
        <shortName evidence="5">3-dehydroquinase</shortName>
        <ecNumber evidence="5">4.2.1.10</ecNumber>
    </recommendedName>
    <alternativeName>
        <fullName evidence="5">Type I DHQase</fullName>
    </alternativeName>
    <alternativeName>
        <fullName evidence="5">Type I dehydroquinase</fullName>
        <shortName evidence="5">DHQ1</shortName>
    </alternativeName>
</protein>
<evidence type="ECO:0000256" key="1">
    <source>
        <dbReference type="ARBA" id="ARBA00001864"/>
    </source>
</evidence>
<dbReference type="FunFam" id="3.20.20.70:FF:000047">
    <property type="entry name" value="3-dehydroquinate dehydratase"/>
    <property type="match status" value="1"/>
</dbReference>
<dbReference type="GO" id="GO:0009073">
    <property type="term" value="P:aromatic amino acid family biosynthetic process"/>
    <property type="evidence" value="ECO:0007669"/>
    <property type="project" value="UniProtKB-KW"/>
</dbReference>
<dbReference type="EMBL" id="FMPI01000016">
    <property type="protein sequence ID" value="SCT23983.1"/>
    <property type="molecule type" value="Genomic_DNA"/>
</dbReference>
<dbReference type="HAMAP" id="MF_00214">
    <property type="entry name" value="AroD"/>
    <property type="match status" value="1"/>
</dbReference>
<dbReference type="SUPFAM" id="SSF51569">
    <property type="entry name" value="Aldolase"/>
    <property type="match status" value="1"/>
</dbReference>
<dbReference type="Proteomes" id="UP000095412">
    <property type="component" value="Unassembled WGS sequence"/>
</dbReference>
<keyword evidence="3 5" id="KW-0456">Lyase</keyword>
<dbReference type="GO" id="GO:0003855">
    <property type="term" value="F:3-dehydroquinate dehydratase activity"/>
    <property type="evidence" value="ECO:0007669"/>
    <property type="project" value="UniProtKB-UniRule"/>
</dbReference>
<reference evidence="6 8" key="1">
    <citation type="submission" date="2016-09" db="EMBL/GenBank/DDBJ databases">
        <authorList>
            <consortium name="Pathogen Informatics"/>
            <person name="Sun Q."/>
            <person name="Inoue M."/>
        </authorList>
    </citation>
    <scope>NUCLEOTIDE SEQUENCE [LARGE SCALE GENOMIC DNA]</scope>
    <source>
        <strain evidence="6 8">82C</strain>
    </source>
</reference>
<feature type="binding site" evidence="5">
    <location>
        <position position="70"/>
    </location>
    <ligand>
        <name>3-dehydroquinate</name>
        <dbReference type="ChEBI" id="CHEBI:32364"/>
    </ligand>
</feature>
<evidence type="ECO:0000313" key="7">
    <source>
        <dbReference type="EMBL" id="SCT30956.1"/>
    </source>
</evidence>
<evidence type="ECO:0000313" key="6">
    <source>
        <dbReference type="EMBL" id="SCT23983.1"/>
    </source>
</evidence>
<dbReference type="EMBL" id="FMPG01000012">
    <property type="protein sequence ID" value="SCT30956.1"/>
    <property type="molecule type" value="Genomic_DNA"/>
</dbReference>
<dbReference type="NCBIfam" id="TIGR01093">
    <property type="entry name" value="aroD"/>
    <property type="match status" value="1"/>
</dbReference>
<dbReference type="RefSeq" id="WP_069996172.1">
    <property type="nucleotide sequence ID" value="NZ_FMPG01000012.1"/>
</dbReference>
<comment type="pathway">
    <text evidence="5">Metabolic intermediate biosynthesis; chorismate biosynthesis; chorismate from D-erythrose 4-phosphate and phosphoenolpyruvate: step 3/7.</text>
</comment>
<proteinExistence type="inferred from homology"/>
<comment type="catalytic activity">
    <reaction evidence="1 5">
        <text>3-dehydroquinate = 3-dehydroshikimate + H2O</text>
        <dbReference type="Rhea" id="RHEA:21096"/>
        <dbReference type="ChEBI" id="CHEBI:15377"/>
        <dbReference type="ChEBI" id="CHEBI:16630"/>
        <dbReference type="ChEBI" id="CHEBI:32364"/>
        <dbReference type="EC" id="4.2.1.10"/>
    </reaction>
</comment>
<dbReference type="GO" id="GO:0009423">
    <property type="term" value="P:chorismate biosynthetic process"/>
    <property type="evidence" value="ECO:0007669"/>
    <property type="project" value="UniProtKB-UniRule"/>
</dbReference>
<keyword evidence="4 5" id="KW-0704">Schiff base</keyword>
<feature type="binding site" evidence="5">
    <location>
        <position position="225"/>
    </location>
    <ligand>
        <name>3-dehydroquinate</name>
        <dbReference type="ChEBI" id="CHEBI:32364"/>
    </ligand>
</feature>
<dbReference type="InterPro" id="IPR050146">
    <property type="entry name" value="Type-I_3-dehydroquinase"/>
</dbReference>
<keyword evidence="8" id="KW-1185">Reference proteome</keyword>
<keyword evidence="2 5" id="KW-0057">Aromatic amino acid biosynthesis</keyword>
<dbReference type="Gene3D" id="3.20.20.70">
    <property type="entry name" value="Aldolase class I"/>
    <property type="match status" value="1"/>
</dbReference>
<dbReference type="PANTHER" id="PTHR43699:SF1">
    <property type="entry name" value="3-DEHYDROQUINATE DEHYDRATASE"/>
    <property type="match status" value="1"/>
</dbReference>
<feature type="active site" description="Proton donor/acceptor" evidence="5">
    <location>
        <position position="133"/>
    </location>
</feature>
<feature type="active site" description="Schiff-base intermediate with substrate" evidence="5">
    <location>
        <position position="160"/>
    </location>
</feature>
<accession>A0A1D4PM42</accession>
<evidence type="ECO:0000256" key="2">
    <source>
        <dbReference type="ARBA" id="ARBA00023141"/>
    </source>
</evidence>
<organism evidence="7 9">
    <name type="scientific">Staphylococcus caeli</name>
    <dbReference type="NCBI Taxonomy" id="2201815"/>
    <lineage>
        <taxon>Bacteria</taxon>
        <taxon>Bacillati</taxon>
        <taxon>Bacillota</taxon>
        <taxon>Bacilli</taxon>
        <taxon>Bacillales</taxon>
        <taxon>Staphylococcaceae</taxon>
        <taxon>Staphylococcus</taxon>
    </lineage>
</organism>
<dbReference type="GO" id="GO:0008652">
    <property type="term" value="P:amino acid biosynthetic process"/>
    <property type="evidence" value="ECO:0007669"/>
    <property type="project" value="UniProtKB-KW"/>
</dbReference>
<evidence type="ECO:0000256" key="4">
    <source>
        <dbReference type="ARBA" id="ARBA00023270"/>
    </source>
</evidence>
<dbReference type="Proteomes" id="UP000095768">
    <property type="component" value="Unassembled WGS sequence"/>
</dbReference>
<keyword evidence="5" id="KW-0028">Amino-acid biosynthesis</keyword>
<dbReference type="InterPro" id="IPR013785">
    <property type="entry name" value="Aldolase_TIM"/>
</dbReference>
<dbReference type="AlphaFoldDB" id="A0A1D4PM42"/>